<feature type="compositionally biased region" description="Basic and acidic residues" evidence="1">
    <location>
        <begin position="97"/>
        <end position="107"/>
    </location>
</feature>
<gene>
    <name evidence="2" type="ORF">NERG_01109</name>
</gene>
<dbReference type="EMBL" id="JH604635">
    <property type="protein sequence ID" value="EHY65502.1"/>
    <property type="molecule type" value="Genomic_DNA"/>
</dbReference>
<protein>
    <submittedName>
        <fullName evidence="2">Uncharacterized protein</fullName>
    </submittedName>
</protein>
<name>H8ZCW2_NEMA1</name>
<evidence type="ECO:0000313" key="2">
    <source>
        <dbReference type="EMBL" id="EHY65502.1"/>
    </source>
</evidence>
<dbReference type="Proteomes" id="UP000005622">
    <property type="component" value="Unassembled WGS sequence"/>
</dbReference>
<accession>H8ZCW2</accession>
<sequence length="119" mass="13541">MPAEKHSELKFQNVEEVKLALSSLTPEESSLKESLLRCYILNLIMYNQLEETHPIKKTLITLSVYIDLVDKASKADQPAGSNIIQQAEEELMPEEEAALRRPIDSQWRRTGSTQKDTKA</sequence>
<dbReference type="HOGENOM" id="CLU_2062098_0_0_1"/>
<evidence type="ECO:0000256" key="1">
    <source>
        <dbReference type="SAM" id="MobiDB-lite"/>
    </source>
</evidence>
<proteinExistence type="predicted"/>
<feature type="region of interest" description="Disordered" evidence="1">
    <location>
        <begin position="90"/>
        <end position="119"/>
    </location>
</feature>
<feature type="compositionally biased region" description="Polar residues" evidence="1">
    <location>
        <begin position="108"/>
        <end position="119"/>
    </location>
</feature>
<reference evidence="2" key="1">
    <citation type="submission" date="2011-03" db="EMBL/GenBank/DDBJ databases">
        <title>The Genome Sequence of Nematocida sp1 strain ERTm2.</title>
        <authorList>
            <consortium name="The Broad Institute Genome Sequencing Platform"/>
            <consortium name="The Broad Institute Genome Sequencing Center for Infectious Disease"/>
            <person name="Cuomo C."/>
            <person name="Troemel E."/>
            <person name="Young S.K."/>
            <person name="Zeng Q."/>
            <person name="Gargeya S."/>
            <person name="Fitzgerald M."/>
            <person name="Haas B."/>
            <person name="Abouelleil A."/>
            <person name="Alvarado L."/>
            <person name="Arachchi H.M."/>
            <person name="Berlin A."/>
            <person name="Brown A."/>
            <person name="Chapman S.B."/>
            <person name="Chen Z."/>
            <person name="Dunbar C."/>
            <person name="Freedman E."/>
            <person name="Gearin G."/>
            <person name="Gellesch M."/>
            <person name="Goldberg J."/>
            <person name="Griggs A."/>
            <person name="Gujja S."/>
            <person name="Heilman E.R."/>
            <person name="Heiman D."/>
            <person name="Howarth C."/>
            <person name="Larson L."/>
            <person name="Lui A."/>
            <person name="MacDonald P.J.P."/>
            <person name="Mehta T."/>
            <person name="Montmayeur A."/>
            <person name="Murphy C."/>
            <person name="Neiman D."/>
            <person name="Pearson M."/>
            <person name="Priest M."/>
            <person name="Roberts A."/>
            <person name="Saif S."/>
            <person name="Shea T."/>
            <person name="Shenoy N."/>
            <person name="Sisk P."/>
            <person name="Stolte C."/>
            <person name="Sykes S."/>
            <person name="White J."/>
            <person name="Yandava C."/>
            <person name="Wortman J."/>
            <person name="Nusbaum C."/>
            <person name="Birren B."/>
        </authorList>
    </citation>
    <scope>NUCLEOTIDE SEQUENCE</scope>
    <source>
        <strain evidence="2">ERTm2</strain>
    </source>
</reference>
<dbReference type="AlphaFoldDB" id="H8ZCW2"/>
<organism evidence="2">
    <name type="scientific">Nematocida ausubeli (strain ATCC PRA-371 / ERTm2)</name>
    <name type="common">Nematode killer fungus</name>
    <dbReference type="NCBI Taxonomy" id="1913371"/>
    <lineage>
        <taxon>Eukaryota</taxon>
        <taxon>Fungi</taxon>
        <taxon>Fungi incertae sedis</taxon>
        <taxon>Microsporidia</taxon>
        <taxon>Nematocida</taxon>
    </lineage>
</organism>